<dbReference type="Proteomes" id="UP000321577">
    <property type="component" value="Unassembled WGS sequence"/>
</dbReference>
<feature type="region of interest" description="Disordered" evidence="1">
    <location>
        <begin position="33"/>
        <end position="74"/>
    </location>
</feature>
<evidence type="ECO:0000313" key="4">
    <source>
        <dbReference type="Proteomes" id="UP000321577"/>
    </source>
</evidence>
<keyword evidence="2" id="KW-0812">Transmembrane</keyword>
<reference evidence="3 4" key="1">
    <citation type="submission" date="2019-07" db="EMBL/GenBank/DDBJ databases">
        <title>Whole genome shotgun sequence of Brevifollis gellanilyticus NBRC 108608.</title>
        <authorList>
            <person name="Hosoyama A."/>
            <person name="Uohara A."/>
            <person name="Ohji S."/>
            <person name="Ichikawa N."/>
        </authorList>
    </citation>
    <scope>NUCLEOTIDE SEQUENCE [LARGE SCALE GENOMIC DNA]</scope>
    <source>
        <strain evidence="3 4">NBRC 108608</strain>
    </source>
</reference>
<evidence type="ECO:0000313" key="3">
    <source>
        <dbReference type="EMBL" id="GEP41155.1"/>
    </source>
</evidence>
<keyword evidence="4" id="KW-1185">Reference proteome</keyword>
<proteinExistence type="predicted"/>
<feature type="compositionally biased region" description="Basic and acidic residues" evidence="1">
    <location>
        <begin position="40"/>
        <end position="53"/>
    </location>
</feature>
<keyword evidence="2" id="KW-0472">Membrane</keyword>
<gene>
    <name evidence="3" type="ORF">BGE01nite_04460</name>
</gene>
<dbReference type="AlphaFoldDB" id="A0A512M336"/>
<evidence type="ECO:0000256" key="1">
    <source>
        <dbReference type="SAM" id="MobiDB-lite"/>
    </source>
</evidence>
<accession>A0A512M336</accession>
<dbReference type="RefSeq" id="WP_146848624.1">
    <property type="nucleotide sequence ID" value="NZ_BKAG01000002.1"/>
</dbReference>
<dbReference type="EMBL" id="BKAG01000002">
    <property type="protein sequence ID" value="GEP41155.1"/>
    <property type="molecule type" value="Genomic_DNA"/>
</dbReference>
<keyword evidence="2" id="KW-1133">Transmembrane helix</keyword>
<feature type="transmembrane region" description="Helical" evidence="2">
    <location>
        <begin position="12"/>
        <end position="30"/>
    </location>
</feature>
<protein>
    <submittedName>
        <fullName evidence="3">Uncharacterized protein</fullName>
    </submittedName>
</protein>
<sequence length="216" mass="23688">MPPPANRNRIVLIGAGLVLVVALYFGWQWAGQDSSQSSTTKKDVPAAKQEAVKGADTLPGSSPAPKAGMTGGPDRLITVEEGDVMIDEILRSNKEIPQMARDLHDLVKKLNGEAQVNASRHLVNLTSDEDYGLIAGYLTDQKMNPDVVEVLFSDLMNRNRTLQMPLFMNILKNPAHPQNEQTRNVLTILAGEDFGTDWAKWDAWAQKELAAQKAGQ</sequence>
<comment type="caution">
    <text evidence="3">The sequence shown here is derived from an EMBL/GenBank/DDBJ whole genome shotgun (WGS) entry which is preliminary data.</text>
</comment>
<evidence type="ECO:0000256" key="2">
    <source>
        <dbReference type="SAM" id="Phobius"/>
    </source>
</evidence>
<organism evidence="3 4">
    <name type="scientific">Brevifollis gellanilyticus</name>
    <dbReference type="NCBI Taxonomy" id="748831"/>
    <lineage>
        <taxon>Bacteria</taxon>
        <taxon>Pseudomonadati</taxon>
        <taxon>Verrucomicrobiota</taxon>
        <taxon>Verrucomicrobiia</taxon>
        <taxon>Verrucomicrobiales</taxon>
        <taxon>Verrucomicrobiaceae</taxon>
    </lineage>
</organism>
<name>A0A512M336_9BACT</name>
<dbReference type="OrthoDB" id="191474at2"/>